<feature type="transmembrane region" description="Helical" evidence="6">
    <location>
        <begin position="205"/>
        <end position="226"/>
    </location>
</feature>
<accession>A0A4R6FY57</accession>
<proteinExistence type="inferred from homology"/>
<evidence type="ECO:0000313" key="7">
    <source>
        <dbReference type="EMBL" id="TDN86913.1"/>
    </source>
</evidence>
<dbReference type="AlphaFoldDB" id="A0A4R6FY57"/>
<evidence type="ECO:0000256" key="3">
    <source>
        <dbReference type="ARBA" id="ARBA00022692"/>
    </source>
</evidence>
<name>A0A4R6FY57_9SPHN</name>
<dbReference type="PANTHER" id="PTHR23427">
    <property type="entry name" value="SURFEIT LOCUS PROTEIN"/>
    <property type="match status" value="1"/>
</dbReference>
<keyword evidence="6" id="KW-1003">Cell membrane</keyword>
<dbReference type="RefSeq" id="WP_133494072.1">
    <property type="nucleotide sequence ID" value="NZ_BMLU01000001.1"/>
</dbReference>
<keyword evidence="3 6" id="KW-0812">Transmembrane</keyword>
<evidence type="ECO:0000256" key="2">
    <source>
        <dbReference type="ARBA" id="ARBA00007165"/>
    </source>
</evidence>
<dbReference type="Pfam" id="PF02104">
    <property type="entry name" value="SURF1"/>
    <property type="match status" value="1"/>
</dbReference>
<dbReference type="Proteomes" id="UP000295493">
    <property type="component" value="Unassembled WGS sequence"/>
</dbReference>
<dbReference type="PANTHER" id="PTHR23427:SF2">
    <property type="entry name" value="SURFEIT LOCUS PROTEIN 1"/>
    <property type="match status" value="1"/>
</dbReference>
<comment type="caution">
    <text evidence="6">Lacks conserved residue(s) required for the propagation of feature annotation.</text>
</comment>
<evidence type="ECO:0000256" key="1">
    <source>
        <dbReference type="ARBA" id="ARBA00004370"/>
    </source>
</evidence>
<reference evidence="7 8" key="1">
    <citation type="submission" date="2019-03" db="EMBL/GenBank/DDBJ databases">
        <title>Genomic Encyclopedia of Type Strains, Phase IV (KMG-IV): sequencing the most valuable type-strain genomes for metagenomic binning, comparative biology and taxonomic classification.</title>
        <authorList>
            <person name="Goeker M."/>
        </authorList>
    </citation>
    <scope>NUCLEOTIDE SEQUENCE [LARGE SCALE GENOMIC DNA]</scope>
    <source>
        <strain evidence="7 8">DSM 25059</strain>
    </source>
</reference>
<comment type="subcellular location">
    <subcellularLocation>
        <location evidence="6">Cell membrane</location>
        <topology evidence="6">Multi-pass membrane protein</topology>
    </subcellularLocation>
    <subcellularLocation>
        <location evidence="1">Membrane</location>
    </subcellularLocation>
</comment>
<evidence type="ECO:0000256" key="5">
    <source>
        <dbReference type="ARBA" id="ARBA00023136"/>
    </source>
</evidence>
<protein>
    <recommendedName>
        <fullName evidence="6">SURF1-like protein</fullName>
    </recommendedName>
</protein>
<dbReference type="InterPro" id="IPR002994">
    <property type="entry name" value="Surf1/Shy1"/>
</dbReference>
<gene>
    <name evidence="7" type="ORF">EV664_101491</name>
</gene>
<evidence type="ECO:0000256" key="4">
    <source>
        <dbReference type="ARBA" id="ARBA00022989"/>
    </source>
</evidence>
<keyword evidence="8" id="KW-1185">Reference proteome</keyword>
<dbReference type="PROSITE" id="PS50895">
    <property type="entry name" value="SURF1"/>
    <property type="match status" value="1"/>
</dbReference>
<dbReference type="EMBL" id="SNWD01000001">
    <property type="protein sequence ID" value="TDN86913.1"/>
    <property type="molecule type" value="Genomic_DNA"/>
</dbReference>
<evidence type="ECO:0000313" key="8">
    <source>
        <dbReference type="Proteomes" id="UP000295493"/>
    </source>
</evidence>
<organism evidence="7 8">
    <name type="scientific">Stakelama pacifica</name>
    <dbReference type="NCBI Taxonomy" id="517720"/>
    <lineage>
        <taxon>Bacteria</taxon>
        <taxon>Pseudomonadati</taxon>
        <taxon>Pseudomonadota</taxon>
        <taxon>Alphaproteobacteria</taxon>
        <taxon>Sphingomonadales</taxon>
        <taxon>Sphingomonadaceae</taxon>
        <taxon>Stakelama</taxon>
    </lineage>
</organism>
<dbReference type="OrthoDB" id="6079986at2"/>
<comment type="similarity">
    <text evidence="2 6">Belongs to the SURF1 family.</text>
</comment>
<sequence length="235" mass="25828">MTRSRIGFAFLLALLALAFAGFVALGIWQVHRLHWKEALIARVDSRVTAPPVPAPPPREWPDVTAGNAEYRHVRLTGHYIRGRDTLVQASTDLGSGFWVLTPFKSDRGFVALVNRGFVPDRESIAAPSGEQQVTGLLRIAEPGGGFLRSNDPAADRWYSRDVAAIAKARGLGRIAPYFIDADRNANDDKGPVGGLTVIRFPNNHLSYAITWFVLAIMTIIGAAVLIRERFRSQKA</sequence>
<dbReference type="GO" id="GO:0005886">
    <property type="term" value="C:plasma membrane"/>
    <property type="evidence" value="ECO:0007669"/>
    <property type="project" value="UniProtKB-SubCell"/>
</dbReference>
<comment type="caution">
    <text evidence="7">The sequence shown here is derived from an EMBL/GenBank/DDBJ whole genome shotgun (WGS) entry which is preliminary data.</text>
</comment>
<evidence type="ECO:0000256" key="6">
    <source>
        <dbReference type="RuleBase" id="RU363076"/>
    </source>
</evidence>
<dbReference type="InterPro" id="IPR045214">
    <property type="entry name" value="Surf1/Surf4"/>
</dbReference>
<keyword evidence="4 6" id="KW-1133">Transmembrane helix</keyword>
<keyword evidence="5 6" id="KW-0472">Membrane</keyword>
<dbReference type="CDD" id="cd06662">
    <property type="entry name" value="SURF1"/>
    <property type="match status" value="1"/>
</dbReference>